<dbReference type="EMBL" id="JAVKGR010000009">
    <property type="protein sequence ID" value="MDR8019679.1"/>
    <property type="molecule type" value="Genomic_DNA"/>
</dbReference>
<dbReference type="InterPro" id="IPR050237">
    <property type="entry name" value="ATP-dep_AMP-bd_enzyme"/>
</dbReference>
<dbReference type="PROSITE" id="PS00455">
    <property type="entry name" value="AMP_BINDING"/>
    <property type="match status" value="1"/>
</dbReference>
<evidence type="ECO:0000256" key="1">
    <source>
        <dbReference type="SAM" id="MobiDB-lite"/>
    </source>
</evidence>
<dbReference type="Pfam" id="PF00501">
    <property type="entry name" value="AMP-binding"/>
    <property type="match status" value="1"/>
</dbReference>
<feature type="domain" description="AMP-binding enzyme C-terminal" evidence="3">
    <location>
        <begin position="317"/>
        <end position="385"/>
    </location>
</feature>
<evidence type="ECO:0000313" key="4">
    <source>
        <dbReference type="EMBL" id="MDR8019679.1"/>
    </source>
</evidence>
<evidence type="ECO:0000313" key="5">
    <source>
        <dbReference type="Proteomes" id="UP001251870"/>
    </source>
</evidence>
<dbReference type="Proteomes" id="UP001251870">
    <property type="component" value="Unassembled WGS sequence"/>
</dbReference>
<name>A0ABU2DT55_9MICC</name>
<organism evidence="4 5">
    <name type="scientific">Nesterenkonia aerolata</name>
    <dbReference type="NCBI Taxonomy" id="3074079"/>
    <lineage>
        <taxon>Bacteria</taxon>
        <taxon>Bacillati</taxon>
        <taxon>Actinomycetota</taxon>
        <taxon>Actinomycetes</taxon>
        <taxon>Micrococcales</taxon>
        <taxon>Micrococcaceae</taxon>
        <taxon>Nesterenkonia</taxon>
    </lineage>
</organism>
<sequence>MEQLIGALDSARQGKTSPIEFTPAEAGQAPRWVLREDLPASATALEEQHGERIAAVVRTSGSTGTPKQTLLSAEALAASAQATAERLNGHGQWLLTLQPSYVAGLAVLTRSLIASTTPVPLLEGTTDPRRFAAAAEAMTAARRYVSLVPTQLSRLLETADAHTLAALRRFDAILLGGGASSPELLDRAANLGLHVIRTYGMSETCGGCVYDGRPLPGVSITTGITHDHDGNAHGDHASTPISLSGPMIALGYAEQDLTAARFDHDERGERRFRTDDLGILIQEAADSPVLRVTGRADDVIVTGGVKVSAEAVRLGLLADEAVREAFVGPAPDATWGQRVCAAVVMRSGDDLPEQTTARLRAELGTAAVPRQVHVLAALPMLSTGKPDRRRLLQLFAEAPPPSTGT</sequence>
<dbReference type="Pfam" id="PF13193">
    <property type="entry name" value="AMP-binding_C"/>
    <property type="match status" value="1"/>
</dbReference>
<dbReference type="InterPro" id="IPR020845">
    <property type="entry name" value="AMP-binding_CS"/>
</dbReference>
<protein>
    <submittedName>
        <fullName evidence="4">AMP-binding protein</fullName>
    </submittedName>
</protein>
<dbReference type="InterPro" id="IPR045851">
    <property type="entry name" value="AMP-bd_C_sf"/>
</dbReference>
<accession>A0ABU2DT55</accession>
<dbReference type="RefSeq" id="WP_310548669.1">
    <property type="nucleotide sequence ID" value="NZ_JAVKGR010000009.1"/>
</dbReference>
<reference evidence="4 5" key="1">
    <citation type="submission" date="2023-09" db="EMBL/GenBank/DDBJ databases">
        <title>Description of three actinobacteria isolated from air of manufacturing shop in a pharmaceutical factory.</title>
        <authorList>
            <person name="Zhang D.-F."/>
        </authorList>
    </citation>
    <scope>NUCLEOTIDE SEQUENCE [LARGE SCALE GENOMIC DNA]</scope>
    <source>
        <strain evidence="4 5">LY-0111</strain>
    </source>
</reference>
<dbReference type="PANTHER" id="PTHR43767:SF1">
    <property type="entry name" value="NONRIBOSOMAL PEPTIDE SYNTHASE PES1 (EUROFUNG)-RELATED"/>
    <property type="match status" value="1"/>
</dbReference>
<keyword evidence="5" id="KW-1185">Reference proteome</keyword>
<proteinExistence type="predicted"/>
<dbReference type="PANTHER" id="PTHR43767">
    <property type="entry name" value="LONG-CHAIN-FATTY-ACID--COA LIGASE"/>
    <property type="match status" value="1"/>
</dbReference>
<dbReference type="InterPro" id="IPR042099">
    <property type="entry name" value="ANL_N_sf"/>
</dbReference>
<dbReference type="SUPFAM" id="SSF56801">
    <property type="entry name" value="Acetyl-CoA synthetase-like"/>
    <property type="match status" value="1"/>
</dbReference>
<feature type="region of interest" description="Disordered" evidence="1">
    <location>
        <begin position="1"/>
        <end position="20"/>
    </location>
</feature>
<dbReference type="InterPro" id="IPR025110">
    <property type="entry name" value="AMP-bd_C"/>
</dbReference>
<evidence type="ECO:0000259" key="2">
    <source>
        <dbReference type="Pfam" id="PF00501"/>
    </source>
</evidence>
<gene>
    <name evidence="4" type="ORF">RIL96_08900</name>
</gene>
<feature type="domain" description="AMP-dependent synthetase/ligase" evidence="2">
    <location>
        <begin position="33"/>
        <end position="214"/>
    </location>
</feature>
<dbReference type="Gene3D" id="3.40.50.12780">
    <property type="entry name" value="N-terminal domain of ligase-like"/>
    <property type="match status" value="1"/>
</dbReference>
<evidence type="ECO:0000259" key="3">
    <source>
        <dbReference type="Pfam" id="PF13193"/>
    </source>
</evidence>
<comment type="caution">
    <text evidence="4">The sequence shown here is derived from an EMBL/GenBank/DDBJ whole genome shotgun (WGS) entry which is preliminary data.</text>
</comment>
<dbReference type="InterPro" id="IPR000873">
    <property type="entry name" value="AMP-dep_synth/lig_dom"/>
</dbReference>
<dbReference type="Gene3D" id="3.30.300.30">
    <property type="match status" value="1"/>
</dbReference>